<keyword evidence="1" id="KW-0812">Transmembrane</keyword>
<keyword evidence="1" id="KW-0472">Membrane</keyword>
<dbReference type="InterPro" id="IPR022270">
    <property type="entry name" value="Blh_diox"/>
</dbReference>
<dbReference type="Proteomes" id="UP000747791">
    <property type="component" value="Unassembled WGS sequence"/>
</dbReference>
<name>A0A966M1D1_9PROT</name>
<comment type="caution">
    <text evidence="2">The sequence shown here is derived from an EMBL/GenBank/DDBJ whole genome shotgun (WGS) entry which is preliminary data.</text>
</comment>
<dbReference type="EMBL" id="RGOB01000152">
    <property type="protein sequence ID" value="NCU53465.1"/>
    <property type="molecule type" value="Genomic_DNA"/>
</dbReference>
<organism evidence="2 3">
    <name type="scientific">Candidatus Fonsibacter lacus</name>
    <dbReference type="NCBI Taxonomy" id="2576439"/>
    <lineage>
        <taxon>Bacteria</taxon>
        <taxon>Pseudomonadati</taxon>
        <taxon>Pseudomonadota</taxon>
        <taxon>Alphaproteobacteria</taxon>
        <taxon>Candidatus Pelagibacterales</taxon>
        <taxon>Candidatus Pelagibacterales incertae sedis</taxon>
        <taxon>Candidatus Fonsibacter</taxon>
    </lineage>
</organism>
<feature type="transmembrane region" description="Helical" evidence="1">
    <location>
        <begin position="76"/>
        <end position="109"/>
    </location>
</feature>
<evidence type="ECO:0000313" key="3">
    <source>
        <dbReference type="Proteomes" id="UP000747791"/>
    </source>
</evidence>
<evidence type="ECO:0000313" key="2">
    <source>
        <dbReference type="EMBL" id="NCU53465.1"/>
    </source>
</evidence>
<feature type="transmembrane region" description="Helical" evidence="1">
    <location>
        <begin position="36"/>
        <end position="55"/>
    </location>
</feature>
<evidence type="ECO:0000256" key="1">
    <source>
        <dbReference type="SAM" id="Phobius"/>
    </source>
</evidence>
<protein>
    <recommendedName>
        <fullName evidence="4">Beta-carotene 15,15'-dioxygenase</fullName>
    </recommendedName>
</protein>
<feature type="transmembrane region" description="Helical" evidence="1">
    <location>
        <begin position="12"/>
        <end position="30"/>
    </location>
</feature>
<gene>
    <name evidence="2" type="ORF">EBX74_04165</name>
</gene>
<dbReference type="GO" id="GO:0016702">
    <property type="term" value="F:oxidoreductase activity, acting on single donors with incorporation of molecular oxygen, incorporation of two atoms of oxygen"/>
    <property type="evidence" value="ECO:0007669"/>
    <property type="project" value="InterPro"/>
</dbReference>
<reference evidence="2" key="1">
    <citation type="submission" date="2018-10" db="EMBL/GenBank/DDBJ databases">
        <title>Iterative Subtractive Binning of Freshwater Chronoseries Metagenomes Recovers Nearly Complete Genomes from over Four Hundred Novel Species.</title>
        <authorList>
            <person name="Rodriguez-R L.M."/>
            <person name="Tsementzi D."/>
            <person name="Luo C."/>
            <person name="Konstantinidis K.T."/>
        </authorList>
    </citation>
    <scope>NUCLEOTIDE SEQUENCE</scope>
    <source>
        <strain evidence="2">WB8_2A_004</strain>
    </source>
</reference>
<dbReference type="AlphaFoldDB" id="A0A966M1D1"/>
<sequence length="121" mass="14452">MNYNLKKNLNSINIYFLFLISILAIINFFLDIPSEYIYFFCFLLIATVGVSHGAYDGRKGEKLFYNKFKNWRFIFYFVYISLTIFVLIIWYLKPLIALITFLIVSALHFGKEDLEIYLDKK</sequence>
<accession>A0A966M1D1</accession>
<dbReference type="Pfam" id="PF15461">
    <property type="entry name" value="BCD"/>
    <property type="match status" value="1"/>
</dbReference>
<feature type="non-terminal residue" evidence="2">
    <location>
        <position position="121"/>
    </location>
</feature>
<evidence type="ECO:0008006" key="4">
    <source>
        <dbReference type="Google" id="ProtNLM"/>
    </source>
</evidence>
<keyword evidence="1" id="KW-1133">Transmembrane helix</keyword>
<proteinExistence type="predicted"/>